<gene>
    <name evidence="2" type="ORF">B2G88_04585</name>
</gene>
<dbReference type="OrthoDB" id="157322at2157"/>
<evidence type="ECO:0000313" key="2">
    <source>
        <dbReference type="EMBL" id="OVE86077.1"/>
    </source>
</evidence>
<evidence type="ECO:0000256" key="1">
    <source>
        <dbReference type="SAM" id="Phobius"/>
    </source>
</evidence>
<sequence length="71" mass="7951">MEEEVPVRRRDLIALVVLSLGGGIALASWMLSPQLSPQFFNATLVATMLLAFFLFIPVMGARLFLEDRNKE</sequence>
<keyword evidence="1" id="KW-0812">Transmembrane</keyword>
<organism evidence="2 3">
    <name type="scientific">Natronolimnobius baerhuensis</name>
    <dbReference type="NCBI Taxonomy" id="253108"/>
    <lineage>
        <taxon>Archaea</taxon>
        <taxon>Methanobacteriati</taxon>
        <taxon>Methanobacteriota</taxon>
        <taxon>Stenosarchaea group</taxon>
        <taxon>Halobacteria</taxon>
        <taxon>Halobacteriales</taxon>
        <taxon>Natrialbaceae</taxon>
        <taxon>Natronolimnobius</taxon>
    </lineage>
</organism>
<keyword evidence="1" id="KW-1133">Transmembrane helix</keyword>
<dbReference type="AlphaFoldDB" id="A0A202ECZ6"/>
<comment type="caution">
    <text evidence="2">The sequence shown here is derived from an EMBL/GenBank/DDBJ whole genome shotgun (WGS) entry which is preliminary data.</text>
</comment>
<evidence type="ECO:0000313" key="3">
    <source>
        <dbReference type="Proteomes" id="UP000196084"/>
    </source>
</evidence>
<dbReference type="EMBL" id="MWPH01000001">
    <property type="protein sequence ID" value="OVE86077.1"/>
    <property type="molecule type" value="Genomic_DNA"/>
</dbReference>
<keyword evidence="1" id="KW-0472">Membrane</keyword>
<protein>
    <submittedName>
        <fullName evidence="2">Uncharacterized protein</fullName>
    </submittedName>
</protein>
<proteinExistence type="predicted"/>
<name>A0A202ECZ6_9EURY</name>
<reference evidence="2 3" key="1">
    <citation type="submission" date="2017-02" db="EMBL/GenBank/DDBJ databases">
        <title>Natronthermophilus aegyptiacus gen. nov.,sp. nov., an aerobic, extremely halophilic alkalithermophilic archaeon isolated from the athalassohaline Wadi An Natrun, Egypt.</title>
        <authorList>
            <person name="Zhao B."/>
        </authorList>
    </citation>
    <scope>NUCLEOTIDE SEQUENCE [LARGE SCALE GENOMIC DNA]</scope>
    <source>
        <strain evidence="2 3">CGMCC 1.3597</strain>
    </source>
</reference>
<dbReference type="RefSeq" id="WP_054862817.1">
    <property type="nucleotide sequence ID" value="NZ_MWPH01000001.1"/>
</dbReference>
<feature type="transmembrane region" description="Helical" evidence="1">
    <location>
        <begin position="12"/>
        <end position="31"/>
    </location>
</feature>
<accession>A0A202ECZ6</accession>
<dbReference type="Proteomes" id="UP000196084">
    <property type="component" value="Unassembled WGS sequence"/>
</dbReference>
<keyword evidence="3" id="KW-1185">Reference proteome</keyword>
<feature type="transmembrane region" description="Helical" evidence="1">
    <location>
        <begin position="43"/>
        <end position="65"/>
    </location>
</feature>